<accession>A0ACB9FK11</accession>
<sequence length="322" mass="34464">MVEESIFENDIGVQKEPGGEVQGDILSEKKTATGGKVPEKTENQQEDEKSMEVVVIESGKVPREAEGHPEVHSPIIPEEVLETHAFDKSKGVSSNVDQVKSNGPSKLGGPNQIFGPSSELNRVEPLQIYNSRSLEMIGGGPPGPAKDGTNENFQKGDKGKSPIDCTLELGINVQVANGSYGGGNNVSQQSDCQKSKKNMKLSRDKSLSRKMEINGIGRGKHAVGRLQDEMVDKRTGEGSQVTVRCCGATIQKSVGKGAIGCGIIWFGEGAIGVTEIRRRDNEFLASRLPRDHLSEIEGGGGGLDFAVVLWNSCCLFRCRGGS</sequence>
<protein>
    <submittedName>
        <fullName evidence="1">Uncharacterized protein</fullName>
    </submittedName>
</protein>
<evidence type="ECO:0000313" key="1">
    <source>
        <dbReference type="EMBL" id="KAI3771614.1"/>
    </source>
</evidence>
<comment type="caution">
    <text evidence="1">The sequence shown here is derived from an EMBL/GenBank/DDBJ whole genome shotgun (WGS) entry which is preliminary data.</text>
</comment>
<dbReference type="EMBL" id="CM042047">
    <property type="protein sequence ID" value="KAI3771614.1"/>
    <property type="molecule type" value="Genomic_DNA"/>
</dbReference>
<dbReference type="Proteomes" id="UP001055879">
    <property type="component" value="Linkage Group LG01"/>
</dbReference>
<evidence type="ECO:0000313" key="2">
    <source>
        <dbReference type="Proteomes" id="UP001055879"/>
    </source>
</evidence>
<reference evidence="1 2" key="2">
    <citation type="journal article" date="2022" name="Mol. Ecol. Resour.">
        <title>The genomes of chicory, endive, great burdock and yacon provide insights into Asteraceae paleo-polyploidization history and plant inulin production.</title>
        <authorList>
            <person name="Fan W."/>
            <person name="Wang S."/>
            <person name="Wang H."/>
            <person name="Wang A."/>
            <person name="Jiang F."/>
            <person name="Liu H."/>
            <person name="Zhao H."/>
            <person name="Xu D."/>
            <person name="Zhang Y."/>
        </authorList>
    </citation>
    <scope>NUCLEOTIDE SEQUENCE [LARGE SCALE GENOMIC DNA]</scope>
    <source>
        <strain evidence="2">cv. Niubang</strain>
    </source>
</reference>
<proteinExistence type="predicted"/>
<keyword evidence="2" id="KW-1185">Reference proteome</keyword>
<reference evidence="2" key="1">
    <citation type="journal article" date="2022" name="Mol. Ecol. Resour.">
        <title>The genomes of chicory, endive, great burdock and yacon provide insights into Asteraceae palaeo-polyploidization history and plant inulin production.</title>
        <authorList>
            <person name="Fan W."/>
            <person name="Wang S."/>
            <person name="Wang H."/>
            <person name="Wang A."/>
            <person name="Jiang F."/>
            <person name="Liu H."/>
            <person name="Zhao H."/>
            <person name="Xu D."/>
            <person name="Zhang Y."/>
        </authorList>
    </citation>
    <scope>NUCLEOTIDE SEQUENCE [LARGE SCALE GENOMIC DNA]</scope>
    <source>
        <strain evidence="2">cv. Niubang</strain>
    </source>
</reference>
<name>A0ACB9FK11_ARCLA</name>
<organism evidence="1 2">
    <name type="scientific">Arctium lappa</name>
    <name type="common">Greater burdock</name>
    <name type="synonym">Lappa major</name>
    <dbReference type="NCBI Taxonomy" id="4217"/>
    <lineage>
        <taxon>Eukaryota</taxon>
        <taxon>Viridiplantae</taxon>
        <taxon>Streptophyta</taxon>
        <taxon>Embryophyta</taxon>
        <taxon>Tracheophyta</taxon>
        <taxon>Spermatophyta</taxon>
        <taxon>Magnoliopsida</taxon>
        <taxon>eudicotyledons</taxon>
        <taxon>Gunneridae</taxon>
        <taxon>Pentapetalae</taxon>
        <taxon>asterids</taxon>
        <taxon>campanulids</taxon>
        <taxon>Asterales</taxon>
        <taxon>Asteraceae</taxon>
        <taxon>Carduoideae</taxon>
        <taxon>Cardueae</taxon>
        <taxon>Arctiinae</taxon>
        <taxon>Arctium</taxon>
    </lineage>
</organism>
<gene>
    <name evidence="1" type="ORF">L6452_02780</name>
</gene>